<reference evidence="1 2" key="1">
    <citation type="submission" date="2024-03" db="EMBL/GenBank/DDBJ databases">
        <title>Novel species of the genus Variovorax.</title>
        <authorList>
            <person name="Liu Q."/>
            <person name="Xin Y.-H."/>
        </authorList>
    </citation>
    <scope>NUCLEOTIDE SEQUENCE [LARGE SCALE GENOMIC DNA]</scope>
    <source>
        <strain evidence="1 2">KACC 18501</strain>
    </source>
</reference>
<evidence type="ECO:0000313" key="2">
    <source>
        <dbReference type="Proteomes" id="UP001363010"/>
    </source>
</evidence>
<sequence length="61" mass="6902">MTDRRCFVKADATLIPAAALGGFMHGVSRPGYQPLAGFFGMPPHVFITYRRWSSRHARRTH</sequence>
<dbReference type="EMBL" id="JBBKZV010000037">
    <property type="protein sequence ID" value="MEJ8826595.1"/>
    <property type="molecule type" value="Genomic_DNA"/>
</dbReference>
<keyword evidence="2" id="KW-1185">Reference proteome</keyword>
<accession>A0ABU8W976</accession>
<comment type="caution">
    <text evidence="1">The sequence shown here is derived from an EMBL/GenBank/DDBJ whole genome shotgun (WGS) entry which is preliminary data.</text>
</comment>
<proteinExistence type="predicted"/>
<dbReference type="Proteomes" id="UP001363010">
    <property type="component" value="Unassembled WGS sequence"/>
</dbReference>
<gene>
    <name evidence="1" type="ORF">WKW80_32035</name>
</gene>
<dbReference type="RefSeq" id="WP_340367633.1">
    <property type="nucleotide sequence ID" value="NZ_JBBKZV010000037.1"/>
</dbReference>
<name>A0ABU8W976_9BURK</name>
<protein>
    <submittedName>
        <fullName evidence="1">Uncharacterized protein</fullName>
    </submittedName>
</protein>
<organism evidence="1 2">
    <name type="scientific">Variovorax humicola</name>
    <dbReference type="NCBI Taxonomy" id="1769758"/>
    <lineage>
        <taxon>Bacteria</taxon>
        <taxon>Pseudomonadati</taxon>
        <taxon>Pseudomonadota</taxon>
        <taxon>Betaproteobacteria</taxon>
        <taxon>Burkholderiales</taxon>
        <taxon>Comamonadaceae</taxon>
        <taxon>Variovorax</taxon>
    </lineage>
</organism>
<evidence type="ECO:0000313" key="1">
    <source>
        <dbReference type="EMBL" id="MEJ8826595.1"/>
    </source>
</evidence>